<dbReference type="Gene3D" id="2.40.128.130">
    <property type="entry name" value="Autotransporter beta-domain"/>
    <property type="match status" value="1"/>
</dbReference>
<dbReference type="PANTHER" id="PTHR45642">
    <property type="entry name" value="GDSL ESTERASE/LIPASE EXL3"/>
    <property type="match status" value="1"/>
</dbReference>
<dbReference type="InterPro" id="IPR005546">
    <property type="entry name" value="Autotransporte_beta"/>
</dbReference>
<organism evidence="6 7">
    <name type="scientific">Phocoenobacter atlanticus subsp. atlanticus</name>
    <dbReference type="NCBI Taxonomy" id="3061285"/>
    <lineage>
        <taxon>Bacteria</taxon>
        <taxon>Pseudomonadati</taxon>
        <taxon>Pseudomonadota</taxon>
        <taxon>Gammaproteobacteria</taxon>
        <taxon>Pasteurellales</taxon>
        <taxon>Pasteurellaceae</taxon>
        <taxon>Phocoenobacter</taxon>
        <taxon>Phocoenobacter atlanticus</taxon>
    </lineage>
</organism>
<evidence type="ECO:0000313" key="7">
    <source>
        <dbReference type="Proteomes" id="UP001226020"/>
    </source>
</evidence>
<evidence type="ECO:0000256" key="1">
    <source>
        <dbReference type="ARBA" id="ARBA00008668"/>
    </source>
</evidence>
<gene>
    <name evidence="6" type="ORF">QJU57_00360</name>
</gene>
<dbReference type="InterPro" id="IPR001087">
    <property type="entry name" value="GDSL"/>
</dbReference>
<feature type="active site" evidence="3">
    <location>
        <position position="352"/>
    </location>
</feature>
<feature type="active site" description="Nucleophile" evidence="3">
    <location>
        <position position="29"/>
    </location>
</feature>
<dbReference type="EMBL" id="JASAXT010000001">
    <property type="protein sequence ID" value="MDP8147533.1"/>
    <property type="molecule type" value="Genomic_DNA"/>
</dbReference>
<dbReference type="Gene3D" id="3.40.50.1110">
    <property type="entry name" value="SGNH hydrolase"/>
    <property type="match status" value="1"/>
</dbReference>
<dbReference type="InterPro" id="IPR017186">
    <property type="entry name" value="Lipase_autotranspt_EstA"/>
</dbReference>
<dbReference type="CDD" id="cd01847">
    <property type="entry name" value="Triacylglycerol_lipase_like"/>
    <property type="match status" value="1"/>
</dbReference>
<dbReference type="InterPro" id="IPR036514">
    <property type="entry name" value="SGNH_hydro_sf"/>
</dbReference>
<dbReference type="RefSeq" id="WP_306350537.1">
    <property type="nucleotide sequence ID" value="NZ_JASAWV010000001.1"/>
</dbReference>
<feature type="active site" evidence="3">
    <location>
        <position position="349"/>
    </location>
</feature>
<dbReference type="PIRSF" id="PIRSF037375">
    <property type="entry name" value="Autotrns_EstA"/>
    <property type="match status" value="1"/>
</dbReference>
<evidence type="ECO:0000256" key="3">
    <source>
        <dbReference type="PIRSR" id="PIRSR037375-1"/>
    </source>
</evidence>
<name>A0AAW8C8G6_9PAST</name>
<dbReference type="PROSITE" id="PS01098">
    <property type="entry name" value="LIPASE_GDSL_SER"/>
    <property type="match status" value="1"/>
</dbReference>
<accession>A0AAW8C8G6</accession>
<dbReference type="InterPro" id="IPR008265">
    <property type="entry name" value="Lipase_GDSL_AS"/>
</dbReference>
<feature type="signal peptide" evidence="4">
    <location>
        <begin position="1"/>
        <end position="20"/>
    </location>
</feature>
<dbReference type="GO" id="GO:0006629">
    <property type="term" value="P:lipid metabolic process"/>
    <property type="evidence" value="ECO:0007669"/>
    <property type="project" value="InterPro"/>
</dbReference>
<dbReference type="Pfam" id="PF03797">
    <property type="entry name" value="Autotransporter"/>
    <property type="match status" value="1"/>
</dbReference>
<proteinExistence type="inferred from homology"/>
<dbReference type="PANTHER" id="PTHR45642:SF139">
    <property type="entry name" value="SGNH HYDROLASE-TYPE ESTERASE DOMAIN-CONTAINING PROTEIN"/>
    <property type="match status" value="1"/>
</dbReference>
<evidence type="ECO:0000259" key="5">
    <source>
        <dbReference type="PROSITE" id="PS51208"/>
    </source>
</evidence>
<evidence type="ECO:0000313" key="6">
    <source>
        <dbReference type="EMBL" id="MDP8147533.1"/>
    </source>
</evidence>
<keyword evidence="7" id="KW-1185">Reference proteome</keyword>
<dbReference type="Proteomes" id="UP001226020">
    <property type="component" value="Unassembled WGS sequence"/>
</dbReference>
<dbReference type="SUPFAM" id="SSF52266">
    <property type="entry name" value="SGNH hydrolase"/>
    <property type="match status" value="1"/>
</dbReference>
<sequence length="663" mass="73500">MKIKKSILSLLCLSSSLSFAQDVVVFGDSLSDTGQKNWNNKASYLKGEGKYHLLYNEYFTQALGGKLVASTKGGSNYAYSSGVIVGKNSFSIAIQPNLAIANQINDYLKTPIKKDSLHILWAGGNDMATVLATAATKKTEEEKKAYLFQSIKEMSQTMAEQWRKLKQAGVKTIIIPTIPNVTYSPLFFNQIGKMAGNQISEKSKGAISANDFVTVFNNVVEKLSVQPTQNLEDLETYRQQVFKTVASSFGIYSEGIEQALNQAYKETATAAKLTTTILNKYITAALNQEGGNIIRVDADALVNDMLSRPNEYGINNTIAVACKGSVADSSQPACNPKDKKLADKRLFADGFHPGPNAHKAMADYILNVLQTPKDMVVLTPILQQQNELAFDFTRTQSNLNRQHRQTANTVSPVIAYQNQKGGDSLHLGAKIQFNPNWQLSVLAHTQKQNLQSGLVNIDTRNRVLSTALRYDADRWYLGSTLQLNLAKLNTKRTAYIGESVHKQSASTNANSLGVSLFGGYEWKIKAVNFSLIADIHKTKTEIKALSERNKGITQMQFTPNVDHSLKTGVGFDLRYQATNWQPYLTTRWIKEWHSDTTTINATLNGSTFKTLIPLDTSWINMVAGLRFKPTNNNWYANVGVSRDIGRKDNFSKTSFQAEIGLEF</sequence>
<dbReference type="AlphaFoldDB" id="A0AAW8C8G6"/>
<dbReference type="SMART" id="SM00869">
    <property type="entry name" value="Autotransporter"/>
    <property type="match status" value="1"/>
</dbReference>
<evidence type="ECO:0000256" key="2">
    <source>
        <dbReference type="ARBA" id="ARBA00022729"/>
    </source>
</evidence>
<feature type="chain" id="PRO_5043532658" evidence="4">
    <location>
        <begin position="21"/>
        <end position="663"/>
    </location>
</feature>
<dbReference type="PROSITE" id="PS51208">
    <property type="entry name" value="AUTOTRANSPORTER"/>
    <property type="match status" value="1"/>
</dbReference>
<keyword evidence="2 4" id="KW-0732">Signal</keyword>
<comment type="similarity">
    <text evidence="1">Belongs to the 'GDSL' lipolytic enzyme family.</text>
</comment>
<reference evidence="6 7" key="1">
    <citation type="journal article" date="2023" name="Front. Microbiol.">
        <title>Phylogeography and host specificity of Pasteurellaceae pathogenic to sea-farmed fish in the north-east Atlantic.</title>
        <authorList>
            <person name="Gulla S."/>
            <person name="Colquhoun D.J."/>
            <person name="Olsen A.B."/>
            <person name="Spilsberg B."/>
            <person name="Lagesen K."/>
            <person name="Aakesson C.P."/>
            <person name="Strom S."/>
            <person name="Manji F."/>
            <person name="Birkbeck T.H."/>
            <person name="Nilsen H.K."/>
        </authorList>
    </citation>
    <scope>NUCLEOTIDE SEQUENCE [LARGE SCALE GENOMIC DNA]</scope>
    <source>
        <strain evidence="6 7">NVIB3131</strain>
    </source>
</reference>
<feature type="domain" description="Autotransporter" evidence="5">
    <location>
        <begin position="400"/>
        <end position="663"/>
    </location>
</feature>
<dbReference type="SUPFAM" id="SSF103515">
    <property type="entry name" value="Autotransporter"/>
    <property type="match status" value="1"/>
</dbReference>
<dbReference type="GO" id="GO:0016298">
    <property type="term" value="F:lipase activity"/>
    <property type="evidence" value="ECO:0007669"/>
    <property type="project" value="InterPro"/>
</dbReference>
<dbReference type="InterPro" id="IPR036709">
    <property type="entry name" value="Autotransporte_beta_dom_sf"/>
</dbReference>
<dbReference type="InterPro" id="IPR050592">
    <property type="entry name" value="GDSL_lipolytic_enzyme"/>
</dbReference>
<keyword evidence="6" id="KW-0378">Hydrolase</keyword>
<dbReference type="Pfam" id="PF00657">
    <property type="entry name" value="Lipase_GDSL"/>
    <property type="match status" value="1"/>
</dbReference>
<evidence type="ECO:0000256" key="4">
    <source>
        <dbReference type="SAM" id="SignalP"/>
    </source>
</evidence>
<comment type="caution">
    <text evidence="6">The sequence shown here is derived from an EMBL/GenBank/DDBJ whole genome shotgun (WGS) entry which is preliminary data.</text>
</comment>
<protein>
    <submittedName>
        <fullName evidence="6">SGNH/GDSL hydrolase family protein</fullName>
    </submittedName>
</protein>